<feature type="compositionally biased region" description="Acidic residues" evidence="1">
    <location>
        <begin position="104"/>
        <end position="119"/>
    </location>
</feature>
<evidence type="ECO:0000313" key="3">
    <source>
        <dbReference type="Proteomes" id="UP001212997"/>
    </source>
</evidence>
<protein>
    <submittedName>
        <fullName evidence="2">Uncharacterized protein</fullName>
    </submittedName>
</protein>
<feature type="region of interest" description="Disordered" evidence="1">
    <location>
        <begin position="1"/>
        <end position="135"/>
    </location>
</feature>
<name>A0AAD5YBJ8_9APHY</name>
<dbReference type="Proteomes" id="UP001212997">
    <property type="component" value="Unassembled WGS sequence"/>
</dbReference>
<gene>
    <name evidence="2" type="ORF">NLI96_g7949</name>
</gene>
<evidence type="ECO:0000256" key="1">
    <source>
        <dbReference type="SAM" id="MobiDB-lite"/>
    </source>
</evidence>
<accession>A0AAD5YBJ8</accession>
<dbReference type="EMBL" id="JANAWD010000344">
    <property type="protein sequence ID" value="KAJ3481019.1"/>
    <property type="molecule type" value="Genomic_DNA"/>
</dbReference>
<keyword evidence="3" id="KW-1185">Reference proteome</keyword>
<proteinExistence type="predicted"/>
<dbReference type="AlphaFoldDB" id="A0AAD5YBJ8"/>
<feature type="compositionally biased region" description="Basic and acidic residues" evidence="1">
    <location>
        <begin position="84"/>
        <end position="103"/>
    </location>
</feature>
<evidence type="ECO:0000313" key="2">
    <source>
        <dbReference type="EMBL" id="KAJ3481019.1"/>
    </source>
</evidence>
<sequence>MGGRNDKITSAESEIGLKPLPYLPPKGSSKRKAATGNGDETPTPQAPSLAEQLSYLNHPRPFKNPNYAKNTNRRTKNLKTVLTQERERERIEREKRRQEKEEQMDVDGENAEQSQEEEIPTCAFEFSPPSLVAVN</sequence>
<reference evidence="2" key="1">
    <citation type="submission" date="2022-07" db="EMBL/GenBank/DDBJ databases">
        <title>Genome Sequence of Physisporinus lineatus.</title>
        <authorList>
            <person name="Buettner E."/>
        </authorList>
    </citation>
    <scope>NUCLEOTIDE SEQUENCE</scope>
    <source>
        <strain evidence="2">VT162</strain>
    </source>
</reference>
<comment type="caution">
    <text evidence="2">The sequence shown here is derived from an EMBL/GenBank/DDBJ whole genome shotgun (WGS) entry which is preliminary data.</text>
</comment>
<organism evidence="2 3">
    <name type="scientific">Meripilus lineatus</name>
    <dbReference type="NCBI Taxonomy" id="2056292"/>
    <lineage>
        <taxon>Eukaryota</taxon>
        <taxon>Fungi</taxon>
        <taxon>Dikarya</taxon>
        <taxon>Basidiomycota</taxon>
        <taxon>Agaricomycotina</taxon>
        <taxon>Agaricomycetes</taxon>
        <taxon>Polyporales</taxon>
        <taxon>Meripilaceae</taxon>
        <taxon>Meripilus</taxon>
    </lineage>
</organism>